<evidence type="ECO:0000313" key="4">
    <source>
        <dbReference type="EMBL" id="PWJ54150.1"/>
    </source>
</evidence>
<keyword evidence="5" id="KW-1185">Reference proteome</keyword>
<feature type="domain" description="FAD-binding" evidence="3">
    <location>
        <begin position="22"/>
        <end position="368"/>
    </location>
</feature>
<accession>A0A316AAX0</accession>
<keyword evidence="1" id="KW-0560">Oxidoreductase</keyword>
<dbReference type="InterPro" id="IPR050631">
    <property type="entry name" value="PheA/TfdB_FAD_monoxygenase"/>
</dbReference>
<gene>
    <name evidence="4" type="ORF">BXY45_10857</name>
</gene>
<reference evidence="4 5" key="1">
    <citation type="submission" date="2018-03" db="EMBL/GenBank/DDBJ databases">
        <title>Genomic Encyclopedia of Archaeal and Bacterial Type Strains, Phase II (KMG-II): from individual species to whole genera.</title>
        <authorList>
            <person name="Goeker M."/>
        </authorList>
    </citation>
    <scope>NUCLEOTIDE SEQUENCE [LARGE SCALE GENOMIC DNA]</scope>
    <source>
        <strain evidence="4 5">DSM 44889</strain>
    </source>
</reference>
<keyword evidence="2" id="KW-0520">NAD</keyword>
<dbReference type="InterPro" id="IPR002938">
    <property type="entry name" value="FAD-bd"/>
</dbReference>
<sequence length="587" mass="62425">MRNANLLHLVDGRSTVLPMSHDIAVVGGGPGGLFLASLLARQVPSARVVVHERNRREDAFGFGVVFSDATLRVIDEADPVLRDALRDHGTHWDAIDVRVGGESRTFAGNGMAAVHRRVLLRRLQEEAEAVGVEIRFGEQAPTLTELRQRYDLVVGADGTGSAIRRQLEEAGHDLGHTVTTATAKFIWFAVEHLFDGLTFLHRRDEHGAFAVHGYPISDTLSTFIVETDPETWKRAGLDAFDTDQPPGPSDETSRVYLEALFADDIAGARLVANNSRWASFRTRATRDWWVPGQSTADGALAPVVLLGDAVHTAHFSVGSGTKMAMEDAVVLAREVAAASTADQLSTALPHALGAYQAERSTAVAKIQRAAVPSLAWWERFGDYARDLDTTTFAFHFFSRSIGIDKVAQRDPALAGRVRCHWAVEHGAAPLTTPLTLVSRTTTADAVTAPGRRLQVVTDEQGTAWLAHESTDHSTRTLLPIDGSAATAVTAPASEVGLVDVLAALPASGVVVVSGGTPLTRTLVCEEARLRRGLVAVLAVDAHDPVATDAGVETLLLSGRADAVAVVVPAGAGETDAAQQPELAGAAS</sequence>
<dbReference type="Proteomes" id="UP000245469">
    <property type="component" value="Unassembled WGS sequence"/>
</dbReference>
<organism evidence="4 5">
    <name type="scientific">Quadrisphaera granulorum</name>
    <dbReference type="NCBI Taxonomy" id="317664"/>
    <lineage>
        <taxon>Bacteria</taxon>
        <taxon>Bacillati</taxon>
        <taxon>Actinomycetota</taxon>
        <taxon>Actinomycetes</taxon>
        <taxon>Kineosporiales</taxon>
        <taxon>Kineosporiaceae</taxon>
        <taxon>Quadrisphaera</taxon>
    </lineage>
</organism>
<evidence type="ECO:0000313" key="5">
    <source>
        <dbReference type="Proteomes" id="UP000245469"/>
    </source>
</evidence>
<dbReference type="EMBL" id="QGDQ01000008">
    <property type="protein sequence ID" value="PWJ54150.1"/>
    <property type="molecule type" value="Genomic_DNA"/>
</dbReference>
<evidence type="ECO:0000256" key="2">
    <source>
        <dbReference type="ARBA" id="ARBA00023027"/>
    </source>
</evidence>
<dbReference type="PRINTS" id="PR00420">
    <property type="entry name" value="RNGMNOXGNASE"/>
</dbReference>
<dbReference type="Gene3D" id="3.50.50.60">
    <property type="entry name" value="FAD/NAD(P)-binding domain"/>
    <property type="match status" value="1"/>
</dbReference>
<dbReference type="GO" id="GO:0004497">
    <property type="term" value="F:monooxygenase activity"/>
    <property type="evidence" value="ECO:0007669"/>
    <property type="project" value="UniProtKB-KW"/>
</dbReference>
<comment type="caution">
    <text evidence="4">The sequence shown here is derived from an EMBL/GenBank/DDBJ whole genome shotgun (WGS) entry which is preliminary data.</text>
</comment>
<protein>
    <submittedName>
        <fullName evidence="4">Anthraniloyl-CoA monooxygenase</fullName>
    </submittedName>
</protein>
<proteinExistence type="predicted"/>
<dbReference type="InterPro" id="IPR036188">
    <property type="entry name" value="FAD/NAD-bd_sf"/>
</dbReference>
<name>A0A316AAX0_9ACTN</name>
<dbReference type="Gene3D" id="3.30.9.20">
    <property type="match status" value="1"/>
</dbReference>
<dbReference type="PANTHER" id="PTHR43476">
    <property type="entry name" value="3-(3-HYDROXY-PHENYL)PROPIONATE/3-HYDROXYCINNAMIC ACID HYDROXYLASE"/>
    <property type="match status" value="1"/>
</dbReference>
<dbReference type="SUPFAM" id="SSF51905">
    <property type="entry name" value="FAD/NAD(P)-binding domain"/>
    <property type="match status" value="1"/>
</dbReference>
<dbReference type="Pfam" id="PF01494">
    <property type="entry name" value="FAD_binding_3"/>
    <property type="match status" value="1"/>
</dbReference>
<evidence type="ECO:0000256" key="1">
    <source>
        <dbReference type="ARBA" id="ARBA00023002"/>
    </source>
</evidence>
<dbReference type="PANTHER" id="PTHR43476:SF4">
    <property type="entry name" value="BLR0106 PROTEIN"/>
    <property type="match status" value="1"/>
</dbReference>
<dbReference type="AlphaFoldDB" id="A0A316AAX0"/>
<dbReference type="GO" id="GO:0071949">
    <property type="term" value="F:FAD binding"/>
    <property type="evidence" value="ECO:0007669"/>
    <property type="project" value="InterPro"/>
</dbReference>
<evidence type="ECO:0000259" key="3">
    <source>
        <dbReference type="Pfam" id="PF01494"/>
    </source>
</evidence>
<keyword evidence="4" id="KW-0503">Monooxygenase</keyword>